<feature type="compositionally biased region" description="Acidic residues" evidence="1">
    <location>
        <begin position="83"/>
        <end position="96"/>
    </location>
</feature>
<keyword evidence="2" id="KW-0732">Signal</keyword>
<organism evidence="3 4">
    <name type="scientific">Lujinxingia sediminis</name>
    <dbReference type="NCBI Taxonomy" id="2480984"/>
    <lineage>
        <taxon>Bacteria</taxon>
        <taxon>Deltaproteobacteria</taxon>
        <taxon>Bradymonadales</taxon>
        <taxon>Lujinxingiaceae</taxon>
        <taxon>Lujinxingia</taxon>
    </lineage>
</organism>
<evidence type="ECO:0000313" key="3">
    <source>
        <dbReference type="EMBL" id="RVU42664.1"/>
    </source>
</evidence>
<feature type="region of interest" description="Disordered" evidence="1">
    <location>
        <begin position="26"/>
        <end position="96"/>
    </location>
</feature>
<dbReference type="RefSeq" id="WP_127780896.1">
    <property type="nucleotide sequence ID" value="NZ_SADD01000011.1"/>
</dbReference>
<name>A0ABY0CQP4_9DELT</name>
<reference evidence="3 4" key="1">
    <citation type="submission" date="2019-01" db="EMBL/GenBank/DDBJ databases">
        <title>Lujinxingia litoralis gen. nov., sp. nov. and Lujinxingia sediminis gen. nov., sp. nov., new members in the order Bradymonadales, isolated from coastal sediment.</title>
        <authorList>
            <person name="Li C.-M."/>
        </authorList>
    </citation>
    <scope>NUCLEOTIDE SEQUENCE [LARGE SCALE GENOMIC DNA]</scope>
    <source>
        <strain evidence="3 4">SEH01</strain>
    </source>
</reference>
<keyword evidence="4" id="KW-1185">Reference proteome</keyword>
<comment type="caution">
    <text evidence="3">The sequence shown here is derived from an EMBL/GenBank/DDBJ whole genome shotgun (WGS) entry which is preliminary data.</text>
</comment>
<accession>A0ABY0CQP4</accession>
<dbReference type="PROSITE" id="PS51257">
    <property type="entry name" value="PROKAR_LIPOPROTEIN"/>
    <property type="match status" value="1"/>
</dbReference>
<feature type="signal peptide" evidence="2">
    <location>
        <begin position="1"/>
        <end position="20"/>
    </location>
</feature>
<evidence type="ECO:0000313" key="4">
    <source>
        <dbReference type="Proteomes" id="UP000282926"/>
    </source>
</evidence>
<evidence type="ECO:0000256" key="2">
    <source>
        <dbReference type="SAM" id="SignalP"/>
    </source>
</evidence>
<feature type="chain" id="PRO_5045777655" description="Secreted protein" evidence="2">
    <location>
        <begin position="21"/>
        <end position="96"/>
    </location>
</feature>
<proteinExistence type="predicted"/>
<dbReference type="EMBL" id="SADD01000011">
    <property type="protein sequence ID" value="RVU42664.1"/>
    <property type="molecule type" value="Genomic_DNA"/>
</dbReference>
<dbReference type="Proteomes" id="UP000282926">
    <property type="component" value="Unassembled WGS sequence"/>
</dbReference>
<feature type="compositionally biased region" description="Polar residues" evidence="1">
    <location>
        <begin position="26"/>
        <end position="36"/>
    </location>
</feature>
<evidence type="ECO:0008006" key="5">
    <source>
        <dbReference type="Google" id="ProtNLM"/>
    </source>
</evidence>
<sequence>MMTRLTVTLRLLTLSVLTLALLSSGCRSTPEASNARSGERRVLQTGSTMEKPSAEELEGNPCGNPDWAKLPPEVGQLSGADAAGDDTSEESDDEAR</sequence>
<evidence type="ECO:0000256" key="1">
    <source>
        <dbReference type="SAM" id="MobiDB-lite"/>
    </source>
</evidence>
<gene>
    <name evidence="3" type="ORF">EA187_15870</name>
</gene>
<protein>
    <recommendedName>
        <fullName evidence="5">Secreted protein</fullName>
    </recommendedName>
</protein>